<gene>
    <name evidence="3" type="ORF">ABE541_02170</name>
</gene>
<keyword evidence="1" id="KW-0732">Signal</keyword>
<comment type="caution">
    <text evidence="3">The sequence shown here is derived from an EMBL/GenBank/DDBJ whole genome shotgun (WGS) entry which is preliminary data.</text>
</comment>
<accession>A0ABV0BRS0</accession>
<dbReference type="Pfam" id="PF19780">
    <property type="entry name" value="DUF6265"/>
    <property type="match status" value="1"/>
</dbReference>
<evidence type="ECO:0000259" key="2">
    <source>
        <dbReference type="Pfam" id="PF19780"/>
    </source>
</evidence>
<evidence type="ECO:0000313" key="4">
    <source>
        <dbReference type="Proteomes" id="UP001409291"/>
    </source>
</evidence>
<feature type="domain" description="DUF6265" evidence="2">
    <location>
        <begin position="25"/>
        <end position="130"/>
    </location>
</feature>
<keyword evidence="4" id="KW-1185">Reference proteome</keyword>
<dbReference type="RefSeq" id="WP_346580495.1">
    <property type="nucleotide sequence ID" value="NZ_JBDJLH010000005.1"/>
</dbReference>
<feature type="signal peptide" evidence="1">
    <location>
        <begin position="1"/>
        <end position="17"/>
    </location>
</feature>
<proteinExistence type="predicted"/>
<evidence type="ECO:0000256" key="1">
    <source>
        <dbReference type="SAM" id="SignalP"/>
    </source>
</evidence>
<sequence length="148" mass="17247">MKSALLCIMWLASIASYGQSKLPLFLVGTWKINSTEHYEHWDQLNQSTMKGFSYQMKHGQIIVSEYLELTQDKKGITFIASVLNQNKGKDIPFNFVEKKEGYTFENPNHDYPKQIVYTNISKNEVQVTVSDMKQKTSTYRIYKQHLNP</sequence>
<name>A0ABV0BRS0_9SPHI</name>
<dbReference type="Proteomes" id="UP001409291">
    <property type="component" value="Unassembled WGS sequence"/>
</dbReference>
<evidence type="ECO:0000313" key="3">
    <source>
        <dbReference type="EMBL" id="MEN5376057.1"/>
    </source>
</evidence>
<dbReference type="EMBL" id="JBDJNQ010000001">
    <property type="protein sequence ID" value="MEN5376057.1"/>
    <property type="molecule type" value="Genomic_DNA"/>
</dbReference>
<reference evidence="3 4" key="1">
    <citation type="submission" date="2024-04" db="EMBL/GenBank/DDBJ databases">
        <title>WGS of bacteria from Torrens River.</title>
        <authorList>
            <person name="Wyrsch E.R."/>
            <person name="Drigo B."/>
        </authorList>
    </citation>
    <scope>NUCLEOTIDE SEQUENCE [LARGE SCALE GENOMIC DNA]</scope>
    <source>
        <strain evidence="3 4">TWI391</strain>
    </source>
</reference>
<protein>
    <submittedName>
        <fullName evidence="3">DUF6265 family protein</fullName>
    </submittedName>
</protein>
<feature type="chain" id="PRO_5045649929" evidence="1">
    <location>
        <begin position="18"/>
        <end position="148"/>
    </location>
</feature>
<dbReference type="InterPro" id="IPR046232">
    <property type="entry name" value="DUF6265"/>
</dbReference>
<organism evidence="3 4">
    <name type="scientific">Sphingobacterium kitahiroshimense</name>
    <dbReference type="NCBI Taxonomy" id="470446"/>
    <lineage>
        <taxon>Bacteria</taxon>
        <taxon>Pseudomonadati</taxon>
        <taxon>Bacteroidota</taxon>
        <taxon>Sphingobacteriia</taxon>
        <taxon>Sphingobacteriales</taxon>
        <taxon>Sphingobacteriaceae</taxon>
        <taxon>Sphingobacterium</taxon>
    </lineage>
</organism>